<name>A0A645ETA2_9ZZZZ</name>
<reference evidence="1" key="1">
    <citation type="submission" date="2019-08" db="EMBL/GenBank/DDBJ databases">
        <authorList>
            <person name="Kucharzyk K."/>
            <person name="Murdoch R.W."/>
            <person name="Higgins S."/>
            <person name="Loffler F."/>
        </authorList>
    </citation>
    <scope>NUCLEOTIDE SEQUENCE</scope>
</reference>
<proteinExistence type="predicted"/>
<dbReference type="AlphaFoldDB" id="A0A645ETA2"/>
<organism evidence="1">
    <name type="scientific">bioreactor metagenome</name>
    <dbReference type="NCBI Taxonomy" id="1076179"/>
    <lineage>
        <taxon>unclassified sequences</taxon>
        <taxon>metagenomes</taxon>
        <taxon>ecological metagenomes</taxon>
    </lineage>
</organism>
<accession>A0A645ETA2</accession>
<gene>
    <name evidence="1" type="ORF">SDC9_152521</name>
</gene>
<sequence length="159" mass="17983">MLVIALIRDTIIAKRHIANRHIEEVIWIIRRFESLNGNLGFGIEQLCDSASNAVQLHTVETAACHAFGHKPKEIANATGGFEYVARRETHALQRFIHRFNNGRACVVCIQNGLARGTVFLVGQKGVQLCVFMLPSIFCRVERIRDTTPTDITRKNFLLR</sequence>
<comment type="caution">
    <text evidence="1">The sequence shown here is derived from an EMBL/GenBank/DDBJ whole genome shotgun (WGS) entry which is preliminary data.</text>
</comment>
<dbReference type="EMBL" id="VSSQ01051184">
    <property type="protein sequence ID" value="MPN05271.1"/>
    <property type="molecule type" value="Genomic_DNA"/>
</dbReference>
<protein>
    <submittedName>
        <fullName evidence="1">Uncharacterized protein</fullName>
    </submittedName>
</protein>
<evidence type="ECO:0000313" key="1">
    <source>
        <dbReference type="EMBL" id="MPN05271.1"/>
    </source>
</evidence>